<dbReference type="EMBL" id="BPVZ01000614">
    <property type="protein sequence ID" value="GKV52125.1"/>
    <property type="molecule type" value="Genomic_DNA"/>
</dbReference>
<dbReference type="AlphaFoldDB" id="A0AAV5MRE0"/>
<proteinExistence type="predicted"/>
<evidence type="ECO:0000313" key="1">
    <source>
        <dbReference type="EMBL" id="GKV52125.1"/>
    </source>
</evidence>
<dbReference type="Proteomes" id="UP001054252">
    <property type="component" value="Unassembled WGS sequence"/>
</dbReference>
<organism evidence="1 2">
    <name type="scientific">Rubroshorea leprosula</name>
    <dbReference type="NCBI Taxonomy" id="152421"/>
    <lineage>
        <taxon>Eukaryota</taxon>
        <taxon>Viridiplantae</taxon>
        <taxon>Streptophyta</taxon>
        <taxon>Embryophyta</taxon>
        <taxon>Tracheophyta</taxon>
        <taxon>Spermatophyta</taxon>
        <taxon>Magnoliopsida</taxon>
        <taxon>eudicotyledons</taxon>
        <taxon>Gunneridae</taxon>
        <taxon>Pentapetalae</taxon>
        <taxon>rosids</taxon>
        <taxon>malvids</taxon>
        <taxon>Malvales</taxon>
        <taxon>Dipterocarpaceae</taxon>
        <taxon>Rubroshorea</taxon>
    </lineage>
</organism>
<evidence type="ECO:0000313" key="2">
    <source>
        <dbReference type="Proteomes" id="UP001054252"/>
    </source>
</evidence>
<comment type="caution">
    <text evidence="1">The sequence shown here is derived from an EMBL/GenBank/DDBJ whole genome shotgun (WGS) entry which is preliminary data.</text>
</comment>
<protein>
    <submittedName>
        <fullName evidence="1">Uncharacterized protein</fullName>
    </submittedName>
</protein>
<name>A0AAV5MRE0_9ROSI</name>
<gene>
    <name evidence="1" type="ORF">SLEP1_g58718</name>
</gene>
<keyword evidence="2" id="KW-1185">Reference proteome</keyword>
<accession>A0AAV5MRE0</accession>
<reference evidence="1 2" key="1">
    <citation type="journal article" date="2021" name="Commun. Biol.">
        <title>The genome of Shorea leprosula (Dipterocarpaceae) highlights the ecological relevance of drought in aseasonal tropical rainforests.</title>
        <authorList>
            <person name="Ng K.K.S."/>
            <person name="Kobayashi M.J."/>
            <person name="Fawcett J.A."/>
            <person name="Hatakeyama M."/>
            <person name="Paape T."/>
            <person name="Ng C.H."/>
            <person name="Ang C.C."/>
            <person name="Tnah L.H."/>
            <person name="Lee C.T."/>
            <person name="Nishiyama T."/>
            <person name="Sese J."/>
            <person name="O'Brien M.J."/>
            <person name="Copetti D."/>
            <person name="Mohd Noor M.I."/>
            <person name="Ong R.C."/>
            <person name="Putra M."/>
            <person name="Sireger I.Z."/>
            <person name="Indrioko S."/>
            <person name="Kosugi Y."/>
            <person name="Izuno A."/>
            <person name="Isagi Y."/>
            <person name="Lee S.L."/>
            <person name="Shimizu K.K."/>
        </authorList>
    </citation>
    <scope>NUCLEOTIDE SEQUENCE [LARGE SCALE GENOMIC DNA]</scope>
    <source>
        <strain evidence="1">214</strain>
    </source>
</reference>
<sequence>MNSFLHLQPSTSPFCRSATATITPVPSPPTFTILLLANRHAHLTNHQEDDIDLAGSPLGL</sequence>